<reference evidence="6 7" key="2">
    <citation type="journal article" date="2009" name="Infect. Immun.">
        <title>Comparative genomics reveal extensive transposon-mediated genomic plasticity and diversity among potential effector proteins within the genus Coxiella.</title>
        <authorList>
            <person name="Beare P.A."/>
            <person name="Unsworth N."/>
            <person name="Andoh M."/>
            <person name="Voth D.E."/>
            <person name="Omsland A."/>
            <person name="Gilk S.D."/>
            <person name="Williams K.P."/>
            <person name="Sobral B.W."/>
            <person name="Kupko J.J.III."/>
            <person name="Porcella S.F."/>
            <person name="Samuel J.E."/>
            <person name="Heinzen R.A."/>
        </authorList>
    </citation>
    <scope>NUCLEOTIDE SEQUENCE [LARGE SCALE GENOMIC DNA]</scope>
    <source>
        <strain evidence="7">RSA 493 / Nine Mile phase I</strain>
    </source>
</reference>
<dbReference type="InterPro" id="IPR015422">
    <property type="entry name" value="PyrdxlP-dep_Trfase_small"/>
</dbReference>
<dbReference type="Gene3D" id="3.40.640.10">
    <property type="entry name" value="Type I PLP-dependent aspartate aminotransferase-like (Major domain)"/>
    <property type="match status" value="1"/>
</dbReference>
<keyword evidence="6" id="KW-0032">Aminotransferase</keyword>
<name>B5U8Q1_COXBU</name>
<evidence type="ECO:0000256" key="3">
    <source>
        <dbReference type="PIRSR" id="PIRSR000390-1"/>
    </source>
</evidence>
<accession>B5U8Q1</accession>
<dbReference type="CDD" id="cd00616">
    <property type="entry name" value="AHBA_syn"/>
    <property type="match status" value="1"/>
</dbReference>
<keyword evidence="1 4" id="KW-0663">Pyridoxal phosphate</keyword>
<dbReference type="AlphaFoldDB" id="B5U8Q1"/>
<dbReference type="InterPro" id="IPR015424">
    <property type="entry name" value="PyrdxlP-dep_Trfase"/>
</dbReference>
<dbReference type="SMR" id="B5U8Q1"/>
<proteinExistence type="evidence at protein level"/>
<dbReference type="GeneID" id="1208585"/>
<dbReference type="KEGG" id="cbu:CBU_0696"/>
<evidence type="ECO:0000313" key="6">
    <source>
        <dbReference type="EMBL" id="AAO90240.2"/>
    </source>
</evidence>
<reference evidence="6 7" key="1">
    <citation type="journal article" date="2003" name="Proc. Natl. Acad. Sci. U.S.A.">
        <title>Complete genome sequence of the Q-fever pathogen, Coxiella burnetii.</title>
        <authorList>
            <person name="Seshadri R."/>
            <person name="Paulsen I.T."/>
            <person name="Eisen J.A."/>
            <person name="Read T.D."/>
            <person name="Nelson K.E."/>
            <person name="Nelson W.C."/>
            <person name="Ward N.L."/>
            <person name="Tettelin H."/>
            <person name="Davidsen T.M."/>
            <person name="Beanan M.J."/>
            <person name="Deboy R.T."/>
            <person name="Daugherty S.C."/>
            <person name="Brinkac L.M."/>
            <person name="Madupu R."/>
            <person name="Dodson R.J."/>
            <person name="Khouri H.M."/>
            <person name="Lee K.H."/>
            <person name="Carty H.A."/>
            <person name="Scanlan D."/>
            <person name="Heinzen R.A."/>
            <person name="Thompson H.A."/>
            <person name="Samuel J.E."/>
            <person name="Fraser C.M."/>
            <person name="Heidelberg J.F."/>
        </authorList>
    </citation>
    <scope>NUCLEOTIDE SEQUENCE [LARGE SCALE GENOMIC DNA]</scope>
    <source>
        <strain evidence="7">RSA 493 / Nine Mile phase I</strain>
    </source>
</reference>
<dbReference type="PDBsum" id="3UWC"/>
<dbReference type="RefSeq" id="WP_010957744.1">
    <property type="nucleotide sequence ID" value="NC_002971.4"/>
</dbReference>
<dbReference type="PANTHER" id="PTHR30244">
    <property type="entry name" value="TRANSAMINASE"/>
    <property type="match status" value="1"/>
</dbReference>
<dbReference type="EvolutionaryTrace" id="B5U8Q1"/>
<evidence type="ECO:0000313" key="7">
    <source>
        <dbReference type="Proteomes" id="UP000002671"/>
    </source>
</evidence>
<keyword evidence="7" id="KW-1185">Reference proteome</keyword>
<evidence type="ECO:0007829" key="8">
    <source>
        <dbReference type="PDB" id="3UWC"/>
    </source>
</evidence>
<organism evidence="6 7">
    <name type="scientific">Coxiella burnetii (strain RSA 493 / Nine Mile phase I)</name>
    <dbReference type="NCBI Taxonomy" id="227377"/>
    <lineage>
        <taxon>Bacteria</taxon>
        <taxon>Pseudomonadati</taxon>
        <taxon>Pseudomonadota</taxon>
        <taxon>Gammaproteobacteria</taxon>
        <taxon>Legionellales</taxon>
        <taxon>Coxiellaceae</taxon>
        <taxon>Coxiella</taxon>
    </lineage>
</organism>
<evidence type="ECO:0000256" key="2">
    <source>
        <dbReference type="ARBA" id="ARBA00037999"/>
    </source>
</evidence>
<reference evidence="8" key="3">
    <citation type="journal article" date="2015" name="Proteins">
        <title>Structural genomics for drug design against the pathogen Coxiella burnetii.</title>
        <authorList>
            <person name="Franklin M.C."/>
            <person name="Cheung J."/>
            <person name="Rudolph M.J."/>
            <person name="Burshteyn F."/>
            <person name="Cassidy M."/>
            <person name="Gary E."/>
            <person name="Hillerich B."/>
            <person name="Yao Z.K."/>
            <person name="Carlier P.R."/>
            <person name="Totrov M."/>
            <person name="Love J.D."/>
        </authorList>
    </citation>
    <scope>X-RAY CRYSTALLOGRAPHY (1.80 ANGSTROMS) OF 3-373</scope>
</reference>
<dbReference type="Proteomes" id="UP000002671">
    <property type="component" value="Chromosome"/>
</dbReference>
<dbReference type="PANTHER" id="PTHR30244:SF36">
    <property type="entry name" value="3-OXO-GLUCOSE-6-PHOSPHATE:GLUTAMATE AMINOTRANSFERASE"/>
    <property type="match status" value="1"/>
</dbReference>
<dbReference type="RefSeq" id="NP_819726.2">
    <property type="nucleotide sequence ID" value="NC_002971.4"/>
</dbReference>
<gene>
    <name evidence="6" type="ordered locus">CBU_0696</name>
</gene>
<dbReference type="STRING" id="227377.CBU_0696"/>
<dbReference type="InterPro" id="IPR015421">
    <property type="entry name" value="PyrdxlP-dep_Trfase_major"/>
</dbReference>
<protein>
    <submittedName>
        <fullName evidence="6">Nucleotide-sugar aminotransferase</fullName>
    </submittedName>
</protein>
<dbReference type="GO" id="GO:0008483">
    <property type="term" value="F:transaminase activity"/>
    <property type="evidence" value="ECO:0000318"/>
    <property type="project" value="GO_Central"/>
</dbReference>
<keyword evidence="6" id="KW-0808">Transferase</keyword>
<dbReference type="eggNOG" id="COG0399">
    <property type="taxonomic scope" value="Bacteria"/>
</dbReference>
<dbReference type="EMBL" id="AE016828">
    <property type="protein sequence ID" value="AAO90240.2"/>
    <property type="molecule type" value="Genomic_DNA"/>
</dbReference>
<dbReference type="HOGENOM" id="CLU_033332_6_0_6"/>
<dbReference type="Gene3D" id="3.90.1150.10">
    <property type="entry name" value="Aspartate Aminotransferase, domain 1"/>
    <property type="match status" value="1"/>
</dbReference>
<dbReference type="SUPFAM" id="SSF53383">
    <property type="entry name" value="PLP-dependent transferases"/>
    <property type="match status" value="1"/>
</dbReference>
<keyword evidence="8" id="KW-0002">3D-structure</keyword>
<feature type="modified residue" description="N6-(pyridoxal phosphate)lysine" evidence="4">
    <location>
        <position position="186"/>
    </location>
</feature>
<dbReference type="PDB" id="3UWC">
    <property type="method" value="X-ray"/>
    <property type="resolution" value="1.80 A"/>
    <property type="chains" value="A=3-373"/>
</dbReference>
<evidence type="ECO:0000256" key="4">
    <source>
        <dbReference type="PIRSR" id="PIRSR000390-2"/>
    </source>
</evidence>
<dbReference type="PATRIC" id="fig|227377.7.peg.678"/>
<evidence type="ECO:0000256" key="5">
    <source>
        <dbReference type="RuleBase" id="RU004508"/>
    </source>
</evidence>
<dbReference type="EnsemblBacteria" id="AAO90240">
    <property type="protein sequence ID" value="AAO90240"/>
    <property type="gene ID" value="CBU_0696"/>
</dbReference>
<comment type="similarity">
    <text evidence="2 5">Belongs to the DegT/DnrJ/EryC1 family.</text>
</comment>
<evidence type="ECO:0000256" key="1">
    <source>
        <dbReference type="ARBA" id="ARBA00022898"/>
    </source>
</evidence>
<dbReference type="InterPro" id="IPR000653">
    <property type="entry name" value="DegT/StrS_aminotransferase"/>
</dbReference>
<dbReference type="GO" id="GO:0030170">
    <property type="term" value="F:pyridoxal phosphate binding"/>
    <property type="evidence" value="ECO:0000318"/>
    <property type="project" value="GO_Central"/>
</dbReference>
<dbReference type="OrthoDB" id="9804264at2"/>
<dbReference type="Pfam" id="PF01041">
    <property type="entry name" value="DegT_DnrJ_EryC1"/>
    <property type="match status" value="1"/>
</dbReference>
<dbReference type="GO" id="GO:0000271">
    <property type="term" value="P:polysaccharide biosynthetic process"/>
    <property type="evidence" value="ECO:0000318"/>
    <property type="project" value="GO_Central"/>
</dbReference>
<dbReference type="PIRSF" id="PIRSF000390">
    <property type="entry name" value="PLP_StrS"/>
    <property type="match status" value="1"/>
</dbReference>
<sequence>MLMRVPYSYLERQFADIEPYLNDLREFIKTADFTLGAELEKFEKRFAALHNAPHAIGVGTGTDALAMSFKMLNIGAGDEVITCANTFIASVGAIVQAGATPVLVDSENGYVIDPEKIEAAITDKTKAIMPVHYTGNIADMPALAKIAKKHNLHIVEDACQTILGRINDKFVGSWGQFACFSLHPLKNLNVWSDAGVIITHSDEYAEKLRLYRNHGLINRDVCVEYGINCRMDTIQAVIANRLMNQLETITEKRRGIAHLYDQSFVDLSEFIDVPVRREGVYHVFHIYVLRVKYRDQLFQYLKDNGIEVKIHYPIAMHLQPAAKSLGYQQGDFPMAEKHGEAVITLPAHPYLTEEEINYIIKKVREFYLEKHYNSATLSQAQINA</sequence>
<feature type="active site" description="Proton acceptor" evidence="3">
    <location>
        <position position="186"/>
    </location>
</feature>